<reference evidence="2 3" key="1">
    <citation type="journal article" date="2019" name="Int. J. Syst. Evol. Microbiol.">
        <title>The Global Catalogue of Microorganisms (GCM) 10K type strain sequencing project: providing services to taxonomists for standard genome sequencing and annotation.</title>
        <authorList>
            <consortium name="The Broad Institute Genomics Platform"/>
            <consortium name="The Broad Institute Genome Sequencing Center for Infectious Disease"/>
            <person name="Wu L."/>
            <person name="Ma J."/>
        </authorList>
    </citation>
    <scope>NUCLEOTIDE SEQUENCE [LARGE SCALE GENOMIC DNA]</scope>
    <source>
        <strain evidence="2 3">PSR21</strain>
    </source>
</reference>
<dbReference type="Proteomes" id="UP001596547">
    <property type="component" value="Unassembled WGS sequence"/>
</dbReference>
<dbReference type="GeneID" id="79314298"/>
<organism evidence="2 3">
    <name type="scientific">Halomarina halobia</name>
    <dbReference type="NCBI Taxonomy" id="3033386"/>
    <lineage>
        <taxon>Archaea</taxon>
        <taxon>Methanobacteriati</taxon>
        <taxon>Methanobacteriota</taxon>
        <taxon>Stenosarchaea group</taxon>
        <taxon>Halobacteria</taxon>
        <taxon>Halobacteriales</taxon>
        <taxon>Natronomonadaceae</taxon>
        <taxon>Halomarina</taxon>
    </lineage>
</organism>
<evidence type="ECO:0000313" key="3">
    <source>
        <dbReference type="Proteomes" id="UP001596547"/>
    </source>
</evidence>
<name>A0ABD6A4W2_9EURY</name>
<comment type="caution">
    <text evidence="2">The sequence shown here is derived from an EMBL/GenBank/DDBJ whole genome shotgun (WGS) entry which is preliminary data.</text>
</comment>
<evidence type="ECO:0000259" key="1">
    <source>
        <dbReference type="Pfam" id="PF02254"/>
    </source>
</evidence>
<dbReference type="EMBL" id="JBHTBF010000001">
    <property type="protein sequence ID" value="MFC7315337.1"/>
    <property type="molecule type" value="Genomic_DNA"/>
</dbReference>
<dbReference type="PANTHER" id="PTHR43833">
    <property type="entry name" value="POTASSIUM CHANNEL PROTEIN 2-RELATED-RELATED"/>
    <property type="match status" value="1"/>
</dbReference>
<gene>
    <name evidence="2" type="ORF">ACFQPE_00805</name>
</gene>
<dbReference type="AlphaFoldDB" id="A0ABD6A4W2"/>
<sequence>MRVQGSTKAPSLAGRSGANYSHDMTVLIIGDDAINRALAGRLDRCGHRTVLVGTDADAIEAARAAGLTAHRLDVTDAEALRSASLDDVATAIVSTDADSVNLLAAQTLVKYVDRVVVRINDPRNEAAFEGLNVDRVCTTTTLADALAETVERPVAR</sequence>
<dbReference type="InterPro" id="IPR050721">
    <property type="entry name" value="Trk_Ktr_HKT_K-transport"/>
</dbReference>
<dbReference type="Gene3D" id="3.40.50.720">
    <property type="entry name" value="NAD(P)-binding Rossmann-like Domain"/>
    <property type="match status" value="1"/>
</dbReference>
<keyword evidence="3" id="KW-1185">Reference proteome</keyword>
<accession>A0ABD6A4W2</accession>
<dbReference type="Pfam" id="PF02254">
    <property type="entry name" value="TrkA_N"/>
    <property type="match status" value="1"/>
</dbReference>
<protein>
    <submittedName>
        <fullName evidence="2">NAD-binding protein</fullName>
    </submittedName>
</protein>
<dbReference type="RefSeq" id="WP_276304740.1">
    <property type="nucleotide sequence ID" value="NZ_CP119992.1"/>
</dbReference>
<proteinExistence type="predicted"/>
<feature type="domain" description="RCK N-terminal" evidence="1">
    <location>
        <begin position="26"/>
        <end position="138"/>
    </location>
</feature>
<dbReference type="InterPro" id="IPR036291">
    <property type="entry name" value="NAD(P)-bd_dom_sf"/>
</dbReference>
<dbReference type="SUPFAM" id="SSF51735">
    <property type="entry name" value="NAD(P)-binding Rossmann-fold domains"/>
    <property type="match status" value="1"/>
</dbReference>
<dbReference type="InterPro" id="IPR003148">
    <property type="entry name" value="RCK_N"/>
</dbReference>
<evidence type="ECO:0000313" key="2">
    <source>
        <dbReference type="EMBL" id="MFC7315337.1"/>
    </source>
</evidence>